<protein>
    <recommendedName>
        <fullName evidence="4">Holin</fullName>
    </recommendedName>
</protein>
<proteinExistence type="predicted"/>
<feature type="transmembrane region" description="Helical" evidence="1">
    <location>
        <begin position="55"/>
        <end position="73"/>
    </location>
</feature>
<keyword evidence="1" id="KW-0812">Transmembrane</keyword>
<gene>
    <name evidence="2" type="ORF">G3A45_02880</name>
</gene>
<feature type="transmembrane region" description="Helical" evidence="1">
    <location>
        <begin position="30"/>
        <end position="49"/>
    </location>
</feature>
<dbReference type="KEGG" id="cazo:G3A45_02880"/>
<accession>A0A6P1YFT8</accession>
<dbReference type="Proteomes" id="UP000464452">
    <property type="component" value="Chromosome"/>
</dbReference>
<keyword evidence="1" id="KW-1133">Transmembrane helix</keyword>
<dbReference type="EMBL" id="CP048617">
    <property type="protein sequence ID" value="QIB28131.1"/>
    <property type="molecule type" value="Genomic_DNA"/>
</dbReference>
<organism evidence="2 3">
    <name type="scientific">Caloranaerobacter azorensis</name>
    <dbReference type="NCBI Taxonomy" id="116090"/>
    <lineage>
        <taxon>Bacteria</taxon>
        <taxon>Bacillati</taxon>
        <taxon>Bacillota</taxon>
        <taxon>Tissierellia</taxon>
        <taxon>Tissierellales</taxon>
        <taxon>Thermohalobacteraceae</taxon>
        <taxon>Caloranaerobacter</taxon>
    </lineage>
</organism>
<sequence>MDFKVYDISVVPLIMFLTKLAQNLGLPKKFCPLVSLVLGIIAGIVYFAPGNILKGIIIGIFLAASSVGFYSGPRNVYQGCKLKCVKKNKITKKR</sequence>
<reference evidence="2 3" key="1">
    <citation type="submission" date="2020-02" db="EMBL/GenBank/DDBJ databases">
        <title>Thermophilic hydrogen producing bacteria, Caloranaerobacter azorensis.</title>
        <authorList>
            <person name="Baek K."/>
        </authorList>
    </citation>
    <scope>NUCLEOTIDE SEQUENCE [LARGE SCALE GENOMIC DNA]</scope>
    <source>
        <strain evidence="2 3">T3-1</strain>
    </source>
</reference>
<evidence type="ECO:0000313" key="2">
    <source>
        <dbReference type="EMBL" id="QIB28131.1"/>
    </source>
</evidence>
<keyword evidence="1" id="KW-0472">Membrane</keyword>
<evidence type="ECO:0008006" key="4">
    <source>
        <dbReference type="Google" id="ProtNLM"/>
    </source>
</evidence>
<evidence type="ECO:0000313" key="3">
    <source>
        <dbReference type="Proteomes" id="UP000464452"/>
    </source>
</evidence>
<name>A0A6P1YFT8_9FIRM</name>
<dbReference type="AlphaFoldDB" id="A0A6P1YFT8"/>
<evidence type="ECO:0000256" key="1">
    <source>
        <dbReference type="SAM" id="Phobius"/>
    </source>
</evidence>